<keyword evidence="2" id="KW-1185">Reference proteome</keyword>
<sequence>MSLKSVCLKGSVLRALNQRCEEIENLEIAPLFRRLGHIVGNDCDFGQLFLKLQNARILALSPLLATVSSYGSLCLMVRFLVLHRNVALKKLCIKGCPVSDEGIETFAWVCPNLVKIKGVISEEERFLVFERRPCSRNPNRHTLFINCGGSIDVDEVMVNGITLEIHLYWAGKGTTAIPDRVGVNLNNLSIVGVETDLGKFLE</sequence>
<accession>A0ACB9CLV5</accession>
<dbReference type="Proteomes" id="UP001055879">
    <property type="component" value="Linkage Group LG04"/>
</dbReference>
<evidence type="ECO:0000313" key="2">
    <source>
        <dbReference type="Proteomes" id="UP001055879"/>
    </source>
</evidence>
<proteinExistence type="predicted"/>
<evidence type="ECO:0000313" key="1">
    <source>
        <dbReference type="EMBL" id="KAI3735265.1"/>
    </source>
</evidence>
<reference evidence="1 2" key="2">
    <citation type="journal article" date="2022" name="Mol. Ecol. Resour.">
        <title>The genomes of chicory, endive, great burdock and yacon provide insights into Asteraceae paleo-polyploidization history and plant inulin production.</title>
        <authorList>
            <person name="Fan W."/>
            <person name="Wang S."/>
            <person name="Wang H."/>
            <person name="Wang A."/>
            <person name="Jiang F."/>
            <person name="Liu H."/>
            <person name="Zhao H."/>
            <person name="Xu D."/>
            <person name="Zhang Y."/>
        </authorList>
    </citation>
    <scope>NUCLEOTIDE SEQUENCE [LARGE SCALE GENOMIC DNA]</scope>
    <source>
        <strain evidence="2">cv. Niubang</strain>
    </source>
</reference>
<organism evidence="1 2">
    <name type="scientific">Arctium lappa</name>
    <name type="common">Greater burdock</name>
    <name type="synonym">Lappa major</name>
    <dbReference type="NCBI Taxonomy" id="4217"/>
    <lineage>
        <taxon>Eukaryota</taxon>
        <taxon>Viridiplantae</taxon>
        <taxon>Streptophyta</taxon>
        <taxon>Embryophyta</taxon>
        <taxon>Tracheophyta</taxon>
        <taxon>Spermatophyta</taxon>
        <taxon>Magnoliopsida</taxon>
        <taxon>eudicotyledons</taxon>
        <taxon>Gunneridae</taxon>
        <taxon>Pentapetalae</taxon>
        <taxon>asterids</taxon>
        <taxon>campanulids</taxon>
        <taxon>Asterales</taxon>
        <taxon>Asteraceae</taxon>
        <taxon>Carduoideae</taxon>
        <taxon>Cardueae</taxon>
        <taxon>Arctiinae</taxon>
        <taxon>Arctium</taxon>
    </lineage>
</organism>
<gene>
    <name evidence="1" type="ORF">L6452_14757</name>
</gene>
<dbReference type="EMBL" id="CM042050">
    <property type="protein sequence ID" value="KAI3735265.1"/>
    <property type="molecule type" value="Genomic_DNA"/>
</dbReference>
<comment type="caution">
    <text evidence="1">The sequence shown here is derived from an EMBL/GenBank/DDBJ whole genome shotgun (WGS) entry which is preliminary data.</text>
</comment>
<protein>
    <submittedName>
        <fullName evidence="1">Uncharacterized protein</fullName>
    </submittedName>
</protein>
<name>A0ACB9CLV5_ARCLA</name>
<reference evidence="2" key="1">
    <citation type="journal article" date="2022" name="Mol. Ecol. Resour.">
        <title>The genomes of chicory, endive, great burdock and yacon provide insights into Asteraceae palaeo-polyploidization history and plant inulin production.</title>
        <authorList>
            <person name="Fan W."/>
            <person name="Wang S."/>
            <person name="Wang H."/>
            <person name="Wang A."/>
            <person name="Jiang F."/>
            <person name="Liu H."/>
            <person name="Zhao H."/>
            <person name="Xu D."/>
            <person name="Zhang Y."/>
        </authorList>
    </citation>
    <scope>NUCLEOTIDE SEQUENCE [LARGE SCALE GENOMIC DNA]</scope>
    <source>
        <strain evidence="2">cv. Niubang</strain>
    </source>
</reference>